<evidence type="ECO:0000313" key="4">
    <source>
        <dbReference type="Proteomes" id="UP000651837"/>
    </source>
</evidence>
<sequence length="427" mass="49851">MREDLLHFVWKYKKLPLQELVTNQKESLVIVDTGLHNHLSGPDFFNAKIRIGGQLWAGNVEVHINASDWYAHHHEEDTNYDNIILHVVWYDDMEIYRKDRTIIPTLELRKYVSEDLLVNYRRLFDKRSTKFINCENDISNIDGFTLGNWLERLYIERLEQKSTLVQSLLEDSKNDWEKVTFNLLLKNFGLNINGQSFLSIAQALDFSIVRKLRGNTHQLESVLFGLGGLLDHQDSMDGYLIALREEYTYLRTKFGLVQESVQSPEYFKLRPSNFPTLRLSQIANLYERHENLFQKLMTANDLEELYTIFEVSASRYWDDHFTFGKVSKKSTKKLTRPFIDLLIMNTVLPLKFCYGRHRGKDVITAIFKIIAQIKKEDNAVLKKFNVLGLEMKTAFDSQAVLQLYKAYCTKNKCLQCVIGSSLLHGNI</sequence>
<organism evidence="2 3">
    <name type="scientific">Maribacter polysiphoniae</name>
    <dbReference type="NCBI Taxonomy" id="429344"/>
    <lineage>
        <taxon>Bacteria</taxon>
        <taxon>Pseudomonadati</taxon>
        <taxon>Bacteroidota</taxon>
        <taxon>Flavobacteriia</taxon>
        <taxon>Flavobacteriales</taxon>
        <taxon>Flavobacteriaceae</taxon>
        <taxon>Maribacter</taxon>
    </lineage>
</organism>
<evidence type="ECO:0000313" key="1">
    <source>
        <dbReference type="EMBL" id="MBD1262912.1"/>
    </source>
</evidence>
<protein>
    <submittedName>
        <fullName evidence="1">DUF2851 family protein</fullName>
    </submittedName>
    <submittedName>
        <fullName evidence="2">Uncharacterized protein DUF2851</fullName>
    </submittedName>
</protein>
<evidence type="ECO:0000313" key="2">
    <source>
        <dbReference type="EMBL" id="PWK19328.1"/>
    </source>
</evidence>
<comment type="caution">
    <text evidence="2">The sequence shown here is derived from an EMBL/GenBank/DDBJ whole genome shotgun (WGS) entry which is preliminary data.</text>
</comment>
<dbReference type="OrthoDB" id="1005072at2"/>
<reference evidence="2 3" key="1">
    <citation type="submission" date="2018-05" db="EMBL/GenBank/DDBJ databases">
        <title>Genomic Encyclopedia of Archaeal and Bacterial Type Strains, Phase II (KMG-II): from individual species to whole genera.</title>
        <authorList>
            <person name="Goeker M."/>
        </authorList>
    </citation>
    <scope>NUCLEOTIDE SEQUENCE [LARGE SCALE GENOMIC DNA]</scope>
    <source>
        <strain evidence="2 3">DSM 23514</strain>
    </source>
</reference>
<dbReference type="EMBL" id="QGGQ01000015">
    <property type="protein sequence ID" value="PWK19328.1"/>
    <property type="molecule type" value="Genomic_DNA"/>
</dbReference>
<accession>A0A316DP92</accession>
<keyword evidence="4" id="KW-1185">Reference proteome</keyword>
<dbReference type="Proteomes" id="UP000651837">
    <property type="component" value="Unassembled WGS sequence"/>
</dbReference>
<dbReference type="Proteomes" id="UP000245667">
    <property type="component" value="Unassembled WGS sequence"/>
</dbReference>
<evidence type="ECO:0000313" key="3">
    <source>
        <dbReference type="Proteomes" id="UP000245667"/>
    </source>
</evidence>
<dbReference type="RefSeq" id="WP_109654694.1">
    <property type="nucleotide sequence ID" value="NZ_JACWLN010000015.1"/>
</dbReference>
<proteinExistence type="predicted"/>
<dbReference type="Pfam" id="PF11013">
    <property type="entry name" value="DUF2851"/>
    <property type="match status" value="1"/>
</dbReference>
<dbReference type="InterPro" id="IPR021272">
    <property type="entry name" value="DUF2851"/>
</dbReference>
<dbReference type="AlphaFoldDB" id="A0A316DP92"/>
<name>A0A316DP92_9FLAO</name>
<dbReference type="EMBL" id="JACWLN010000015">
    <property type="protein sequence ID" value="MBD1262912.1"/>
    <property type="molecule type" value="Genomic_DNA"/>
</dbReference>
<gene>
    <name evidence="1" type="ORF">HZY62_20140</name>
    <name evidence="2" type="ORF">LX92_04180</name>
</gene>
<reference evidence="1 4" key="2">
    <citation type="submission" date="2020-07" db="EMBL/GenBank/DDBJ databases">
        <title>The draft genome sequence of Maribacter polysiphoniae KCTC 22021.</title>
        <authorList>
            <person name="Mu L."/>
        </authorList>
    </citation>
    <scope>NUCLEOTIDE SEQUENCE [LARGE SCALE GENOMIC DNA]</scope>
    <source>
        <strain evidence="1 4">KCTC 22021</strain>
    </source>
</reference>